<gene>
    <name evidence="1" type="ORF">DTER00134_LOCUS12949</name>
</gene>
<dbReference type="AlphaFoldDB" id="A0A7S3QZ82"/>
<dbReference type="InterPro" id="IPR029063">
    <property type="entry name" value="SAM-dependent_MTases_sf"/>
</dbReference>
<name>A0A7S3QZ82_DUNTE</name>
<evidence type="ECO:0000313" key="1">
    <source>
        <dbReference type="EMBL" id="CAE0497876.1"/>
    </source>
</evidence>
<proteinExistence type="predicted"/>
<dbReference type="PANTHER" id="PTHR42873">
    <property type="entry name" value="RIBOSOMAL RNA LARGE SUBUNIT METHYLTRANSFERASE"/>
    <property type="match status" value="1"/>
</dbReference>
<reference evidence="1" key="1">
    <citation type="submission" date="2021-01" db="EMBL/GenBank/DDBJ databases">
        <authorList>
            <person name="Corre E."/>
            <person name="Pelletier E."/>
            <person name="Niang G."/>
            <person name="Scheremetjew M."/>
            <person name="Finn R."/>
            <person name="Kale V."/>
            <person name="Holt S."/>
            <person name="Cochrane G."/>
            <person name="Meng A."/>
            <person name="Brown T."/>
            <person name="Cohen L."/>
        </authorList>
    </citation>
    <scope>NUCLEOTIDE SEQUENCE</scope>
    <source>
        <strain evidence="1">CCMP1320</strain>
    </source>
</reference>
<sequence length="100" mass="11041">MLPKTHHSPAMAVVMPFSSSGVDTSAPALEMAQQNARLNNLSEEQVRFVRADVDAFMREEVASGRTYDVVVLDPPKLAPNKKGLPRARSKYVCLVVRCIE</sequence>
<dbReference type="EMBL" id="HBIP01021677">
    <property type="protein sequence ID" value="CAE0497876.1"/>
    <property type="molecule type" value="Transcribed_RNA"/>
</dbReference>
<dbReference type="PANTHER" id="PTHR42873:SF1">
    <property type="entry name" value="S-ADENOSYLMETHIONINE-DEPENDENT METHYLTRANSFERASE DOMAIN-CONTAINING PROTEIN"/>
    <property type="match status" value="1"/>
</dbReference>
<dbReference type="Gene3D" id="3.40.50.150">
    <property type="entry name" value="Vaccinia Virus protein VP39"/>
    <property type="match status" value="1"/>
</dbReference>
<accession>A0A7S3QZ82</accession>
<protein>
    <recommendedName>
        <fullName evidence="2">S-adenosylmethionine-dependent methyltransferase domain-containing protein</fullName>
    </recommendedName>
</protein>
<organism evidence="1">
    <name type="scientific">Dunaliella tertiolecta</name>
    <name type="common">Green alga</name>
    <dbReference type="NCBI Taxonomy" id="3047"/>
    <lineage>
        <taxon>Eukaryota</taxon>
        <taxon>Viridiplantae</taxon>
        <taxon>Chlorophyta</taxon>
        <taxon>core chlorophytes</taxon>
        <taxon>Chlorophyceae</taxon>
        <taxon>CS clade</taxon>
        <taxon>Chlamydomonadales</taxon>
        <taxon>Dunaliellaceae</taxon>
        <taxon>Dunaliella</taxon>
    </lineage>
</organism>
<dbReference type="SUPFAM" id="SSF53335">
    <property type="entry name" value="S-adenosyl-L-methionine-dependent methyltransferases"/>
    <property type="match status" value="1"/>
</dbReference>
<dbReference type="CDD" id="cd02440">
    <property type="entry name" value="AdoMet_MTases"/>
    <property type="match status" value="1"/>
</dbReference>
<evidence type="ECO:0008006" key="2">
    <source>
        <dbReference type="Google" id="ProtNLM"/>
    </source>
</evidence>